<evidence type="ECO:0000313" key="3">
    <source>
        <dbReference type="Proteomes" id="UP000003704"/>
    </source>
</evidence>
<proteinExistence type="predicted"/>
<organism evidence="2 3">
    <name type="scientific">Hydrocarboniphaga effusa AP103</name>
    <dbReference type="NCBI Taxonomy" id="1172194"/>
    <lineage>
        <taxon>Bacteria</taxon>
        <taxon>Pseudomonadati</taxon>
        <taxon>Pseudomonadota</taxon>
        <taxon>Gammaproteobacteria</taxon>
        <taxon>Nevskiales</taxon>
        <taxon>Nevskiaceae</taxon>
        <taxon>Hydrocarboniphaga</taxon>
    </lineage>
</organism>
<dbReference type="RefSeq" id="WP_007186500.1">
    <property type="nucleotide sequence ID" value="NZ_AKGD01000003.1"/>
</dbReference>
<feature type="transmembrane region" description="Helical" evidence="1">
    <location>
        <begin position="6"/>
        <end position="24"/>
    </location>
</feature>
<keyword evidence="1" id="KW-1133">Transmembrane helix</keyword>
<gene>
    <name evidence="2" type="ORF">WQQ_35610</name>
</gene>
<comment type="caution">
    <text evidence="2">The sequence shown here is derived from an EMBL/GenBank/DDBJ whole genome shotgun (WGS) entry which is preliminary data.</text>
</comment>
<sequence length="107" mass="11849">MQRLVELAYLMAPVYFANMAPPLVRFWPWWNPPIHRRALGDHKTVIGFVFGLIAAVATTATQHWLNWKASLLDYDAWLTLGVCSGAGALGGRLSQKLCEAAPRKEAG</sequence>
<reference evidence="2 3" key="1">
    <citation type="journal article" date="2012" name="J. Bacteriol.">
        <title>Genome Sequence of n-Alkane-Degrading Hydrocarboniphaga effusa Strain AP103T (ATCC BAA-332T).</title>
        <authorList>
            <person name="Chang H.K."/>
            <person name="Zylstra G.J."/>
            <person name="Chae J.C."/>
        </authorList>
    </citation>
    <scope>NUCLEOTIDE SEQUENCE [LARGE SCALE GENOMIC DNA]</scope>
    <source>
        <strain evidence="2 3">AP103</strain>
    </source>
</reference>
<name>I8HY30_9GAMM</name>
<dbReference type="AlphaFoldDB" id="I8HY30"/>
<evidence type="ECO:0000313" key="2">
    <source>
        <dbReference type="EMBL" id="EIT68366.1"/>
    </source>
</evidence>
<feature type="transmembrane region" description="Helical" evidence="1">
    <location>
        <begin position="45"/>
        <end position="64"/>
    </location>
</feature>
<accession>I8HY30</accession>
<dbReference type="EMBL" id="AKGD01000003">
    <property type="protein sequence ID" value="EIT68366.1"/>
    <property type="molecule type" value="Genomic_DNA"/>
</dbReference>
<protein>
    <submittedName>
        <fullName evidence="2">Uncharacterized protein</fullName>
    </submittedName>
</protein>
<evidence type="ECO:0000256" key="1">
    <source>
        <dbReference type="SAM" id="Phobius"/>
    </source>
</evidence>
<keyword evidence="3" id="KW-1185">Reference proteome</keyword>
<keyword evidence="1" id="KW-0472">Membrane</keyword>
<keyword evidence="1" id="KW-0812">Transmembrane</keyword>
<dbReference type="Proteomes" id="UP000003704">
    <property type="component" value="Unassembled WGS sequence"/>
</dbReference>